<proteinExistence type="predicted"/>
<comment type="caution">
    <text evidence="2">The sequence shown here is derived from an EMBL/GenBank/DDBJ whole genome shotgun (WGS) entry which is preliminary data.</text>
</comment>
<keyword evidence="1" id="KW-0472">Membrane</keyword>
<protein>
    <submittedName>
        <fullName evidence="2">Holin</fullName>
    </submittedName>
</protein>
<organism evidence="2 3">
    <name type="scientific">Lacticaseibacillus chiayiensis</name>
    <dbReference type="NCBI Taxonomy" id="2100821"/>
    <lineage>
        <taxon>Bacteria</taxon>
        <taxon>Bacillati</taxon>
        <taxon>Bacillota</taxon>
        <taxon>Bacilli</taxon>
        <taxon>Lactobacillales</taxon>
        <taxon>Lactobacillaceae</taxon>
        <taxon>Lacticaseibacillus</taxon>
    </lineage>
</organism>
<sequence>MKGDACLSDVDAINLMLTFGSFVLLLIGTVVGIVVAIIGNQKDRH</sequence>
<feature type="transmembrane region" description="Helical" evidence="1">
    <location>
        <begin position="12"/>
        <end position="38"/>
    </location>
</feature>
<dbReference type="AlphaFoldDB" id="A0A4Q1TZQ2"/>
<keyword evidence="1" id="KW-1133">Transmembrane helix</keyword>
<dbReference type="Proteomes" id="UP000290475">
    <property type="component" value="Unassembled WGS sequence"/>
</dbReference>
<accession>A0A4Q1TZQ2</accession>
<evidence type="ECO:0000313" key="3">
    <source>
        <dbReference type="Proteomes" id="UP000290475"/>
    </source>
</evidence>
<evidence type="ECO:0000256" key="1">
    <source>
        <dbReference type="SAM" id="Phobius"/>
    </source>
</evidence>
<dbReference type="InterPro" id="IPR031616">
    <property type="entry name" value="BsrE-like"/>
</dbReference>
<gene>
    <name evidence="2" type="ORF">BVJ53_07200</name>
</gene>
<dbReference type="EMBL" id="MSSM01000016">
    <property type="protein sequence ID" value="RXT24699.1"/>
    <property type="molecule type" value="Genomic_DNA"/>
</dbReference>
<evidence type="ECO:0000313" key="2">
    <source>
        <dbReference type="EMBL" id="RXT24699.1"/>
    </source>
</evidence>
<dbReference type="Pfam" id="PF16935">
    <property type="entry name" value="Hol_Tox"/>
    <property type="match status" value="1"/>
</dbReference>
<keyword evidence="1" id="KW-0812">Transmembrane</keyword>
<reference evidence="2 3" key="1">
    <citation type="submission" date="2017-01" db="EMBL/GenBank/DDBJ databases">
        <title>Lactobacillus chiayiensis sp. nov., a lactic acid bacterium isolated from compost.</title>
        <authorList>
            <person name="Huang C.-H."/>
        </authorList>
    </citation>
    <scope>NUCLEOTIDE SEQUENCE [LARGE SCALE GENOMIC DNA]</scope>
    <source>
        <strain evidence="3">chh01</strain>
    </source>
</reference>
<name>A0A4Q1TZQ2_9LACO</name>